<evidence type="ECO:0000313" key="2">
    <source>
        <dbReference type="EMBL" id="TPP11240.1"/>
    </source>
</evidence>
<dbReference type="EMBL" id="VFYP01000001">
    <property type="protein sequence ID" value="TPP11240.1"/>
    <property type="molecule type" value="Genomic_DNA"/>
</dbReference>
<dbReference type="Pfam" id="PF08448">
    <property type="entry name" value="PAS_4"/>
    <property type="match status" value="1"/>
</dbReference>
<dbReference type="AlphaFoldDB" id="A0A504UDS7"/>
<dbReference type="InterPro" id="IPR000014">
    <property type="entry name" value="PAS"/>
</dbReference>
<gene>
    <name evidence="2" type="ORF">FJQ55_10610</name>
</gene>
<dbReference type="Proteomes" id="UP000316429">
    <property type="component" value="Unassembled WGS sequence"/>
</dbReference>
<evidence type="ECO:0000259" key="1">
    <source>
        <dbReference type="PROSITE" id="PS50112"/>
    </source>
</evidence>
<sequence>MSFGEFRDANLRVLSESISLKNRLLQQAIRSGNDELVRAIDREIEPLLTDLVSYRATDTDDIYLQMRLVTSLIREDADDRACVLRHASMLSLLVERYFGPRRGQAAPPMHVPISAETSGSDDDEMLNETILNNLPERIAVVTRDYRYLFANPPMASMLGAPQMDLIGRSVLDICPDPDMRQDLREALDAAFAGRTGSISAVFRSMADGAVMLRARYSPLRASQGVINGAVLTFGEDEPMVGGIAA</sequence>
<dbReference type="InterPro" id="IPR035965">
    <property type="entry name" value="PAS-like_dom_sf"/>
</dbReference>
<protein>
    <submittedName>
        <fullName evidence="2">PAS domain-containing protein</fullName>
    </submittedName>
</protein>
<comment type="caution">
    <text evidence="2">The sequence shown here is derived from an EMBL/GenBank/DDBJ whole genome shotgun (WGS) entry which is preliminary data.</text>
</comment>
<organism evidence="2 3">
    <name type="scientific">Rhizobium glycinendophyticum</name>
    <dbReference type="NCBI Taxonomy" id="2589807"/>
    <lineage>
        <taxon>Bacteria</taxon>
        <taxon>Pseudomonadati</taxon>
        <taxon>Pseudomonadota</taxon>
        <taxon>Alphaproteobacteria</taxon>
        <taxon>Hyphomicrobiales</taxon>
        <taxon>Rhizobiaceae</taxon>
        <taxon>Rhizobium/Agrobacterium group</taxon>
        <taxon>Rhizobium</taxon>
    </lineage>
</organism>
<proteinExistence type="predicted"/>
<evidence type="ECO:0000313" key="3">
    <source>
        <dbReference type="Proteomes" id="UP000316429"/>
    </source>
</evidence>
<feature type="domain" description="PAS" evidence="1">
    <location>
        <begin position="123"/>
        <end position="194"/>
    </location>
</feature>
<accession>A0A504UDS7</accession>
<dbReference type="Gene3D" id="3.30.450.20">
    <property type="entry name" value="PAS domain"/>
    <property type="match status" value="1"/>
</dbReference>
<dbReference type="OrthoDB" id="7865850at2"/>
<dbReference type="PROSITE" id="PS50112">
    <property type="entry name" value="PAS"/>
    <property type="match status" value="1"/>
</dbReference>
<keyword evidence="3" id="KW-1185">Reference proteome</keyword>
<dbReference type="NCBIfam" id="TIGR00229">
    <property type="entry name" value="sensory_box"/>
    <property type="match status" value="1"/>
</dbReference>
<dbReference type="CDD" id="cd00130">
    <property type="entry name" value="PAS"/>
    <property type="match status" value="1"/>
</dbReference>
<dbReference type="SUPFAM" id="SSF55785">
    <property type="entry name" value="PYP-like sensor domain (PAS domain)"/>
    <property type="match status" value="1"/>
</dbReference>
<reference evidence="2 3" key="1">
    <citation type="submission" date="2019-06" db="EMBL/GenBank/DDBJ databases">
        <title>Rhizobium sp. CL12 isolated from roots of soybean.</title>
        <authorList>
            <person name="Wang C."/>
        </authorList>
    </citation>
    <scope>NUCLEOTIDE SEQUENCE [LARGE SCALE GENOMIC DNA]</scope>
    <source>
        <strain evidence="2 3">CL12</strain>
    </source>
</reference>
<dbReference type="InterPro" id="IPR013656">
    <property type="entry name" value="PAS_4"/>
</dbReference>
<dbReference type="SMART" id="SM00091">
    <property type="entry name" value="PAS"/>
    <property type="match status" value="1"/>
</dbReference>
<name>A0A504UDS7_9HYPH</name>